<accession>A0A5J6I965</accession>
<reference evidence="2 3" key="1">
    <citation type="submission" date="2017-09" db="EMBL/GenBank/DDBJ databases">
        <authorList>
            <person name="Lee N."/>
            <person name="Cho B.-K."/>
        </authorList>
    </citation>
    <scope>NUCLEOTIDE SEQUENCE [LARGE SCALE GENOMIC DNA]</scope>
    <source>
        <strain evidence="2 3">ATCC 13740</strain>
    </source>
</reference>
<dbReference type="AlphaFoldDB" id="A0A5J6I965"/>
<dbReference type="InterPro" id="IPR008792">
    <property type="entry name" value="PQQD"/>
</dbReference>
<dbReference type="NCBIfam" id="NF033530">
    <property type="entry name" value="lasso_PqqD_Strm"/>
    <property type="match status" value="1"/>
</dbReference>
<sequence>MTFKLREGVFTAETDYGITLLDEERDQYWTLNPSAAIALRTLLHGGTEADAARTLSEEYAVDIATAHRDVHELVGGLHSAGLGEENTGGPEERAGTQRAPAPRPGRRRAHGRWPRVLGRRPGRKSR</sequence>
<evidence type="ECO:0000313" key="3">
    <source>
        <dbReference type="Proteomes" id="UP000326598"/>
    </source>
</evidence>
<dbReference type="Proteomes" id="UP000326598">
    <property type="component" value="Chromosome"/>
</dbReference>
<dbReference type="InterPro" id="IPR041881">
    <property type="entry name" value="PqqD_sf"/>
</dbReference>
<dbReference type="GeneID" id="91417333"/>
<dbReference type="Pfam" id="PF05402">
    <property type="entry name" value="PqqD"/>
    <property type="match status" value="1"/>
</dbReference>
<dbReference type="RefSeq" id="WP_150480775.1">
    <property type="nucleotide sequence ID" value="NZ_BMTB01000001.1"/>
</dbReference>
<dbReference type="EMBL" id="CP023694">
    <property type="protein sequence ID" value="QEV25295.1"/>
    <property type="molecule type" value="Genomic_DNA"/>
</dbReference>
<dbReference type="Gene3D" id="1.10.10.1150">
    <property type="entry name" value="Coenzyme PQQ synthesis protein D (PqqD)"/>
    <property type="match status" value="1"/>
</dbReference>
<feature type="compositionally biased region" description="Basic residues" evidence="1">
    <location>
        <begin position="104"/>
        <end position="126"/>
    </location>
</feature>
<proteinExistence type="predicted"/>
<gene>
    <name evidence="2" type="ORF">CP976_14775</name>
</gene>
<evidence type="ECO:0000313" key="2">
    <source>
        <dbReference type="EMBL" id="QEV25295.1"/>
    </source>
</evidence>
<organism evidence="2 3">
    <name type="scientific">Streptomyces coeruleorubidus</name>
    <dbReference type="NCBI Taxonomy" id="116188"/>
    <lineage>
        <taxon>Bacteria</taxon>
        <taxon>Bacillati</taxon>
        <taxon>Actinomycetota</taxon>
        <taxon>Actinomycetes</taxon>
        <taxon>Kitasatosporales</taxon>
        <taxon>Streptomycetaceae</taxon>
        <taxon>Streptomyces</taxon>
    </lineage>
</organism>
<evidence type="ECO:0000256" key="1">
    <source>
        <dbReference type="SAM" id="MobiDB-lite"/>
    </source>
</evidence>
<protein>
    <submittedName>
        <fullName evidence="2">Lasso peptide biosynthesis PqqD family chaperone</fullName>
    </submittedName>
</protein>
<dbReference type="KEGG" id="scoe:CP976_14775"/>
<feature type="region of interest" description="Disordered" evidence="1">
    <location>
        <begin position="75"/>
        <end position="126"/>
    </location>
</feature>
<name>A0A5J6I965_STRC4</name>